<evidence type="ECO:0000313" key="3">
    <source>
        <dbReference type="Proteomes" id="UP001216390"/>
    </source>
</evidence>
<protein>
    <submittedName>
        <fullName evidence="2">Uncharacterized protein</fullName>
    </submittedName>
</protein>
<reference evidence="2" key="1">
    <citation type="submission" date="2023-01" db="EMBL/GenBank/DDBJ databases">
        <title>The diversity of Class Acidimicrobiia in South China Sea sediment environments and the proposal of Iamia marina sp. nov., a novel species of the genus Iamia.</title>
        <authorList>
            <person name="He Y."/>
            <person name="Tian X."/>
        </authorList>
    </citation>
    <scope>NUCLEOTIDE SEQUENCE</scope>
    <source>
        <strain evidence="2">DSM 19957</strain>
    </source>
</reference>
<organism evidence="2 3">
    <name type="scientific">Iamia majanohamensis</name>
    <dbReference type="NCBI Taxonomy" id="467976"/>
    <lineage>
        <taxon>Bacteria</taxon>
        <taxon>Bacillati</taxon>
        <taxon>Actinomycetota</taxon>
        <taxon>Acidimicrobiia</taxon>
        <taxon>Acidimicrobiales</taxon>
        <taxon>Iamiaceae</taxon>
        <taxon>Iamia</taxon>
    </lineage>
</organism>
<dbReference type="EMBL" id="CP116942">
    <property type="protein sequence ID" value="WCO68321.1"/>
    <property type="molecule type" value="Genomic_DNA"/>
</dbReference>
<feature type="compositionally biased region" description="Acidic residues" evidence="1">
    <location>
        <begin position="46"/>
        <end position="57"/>
    </location>
</feature>
<evidence type="ECO:0000256" key="1">
    <source>
        <dbReference type="SAM" id="MobiDB-lite"/>
    </source>
</evidence>
<keyword evidence="3" id="KW-1185">Reference proteome</keyword>
<accession>A0AAE9YI75</accession>
<dbReference type="KEGG" id="ima:PO878_06215"/>
<feature type="region of interest" description="Disordered" evidence="1">
    <location>
        <begin position="46"/>
        <end position="72"/>
    </location>
</feature>
<gene>
    <name evidence="2" type="ORF">PO878_06215</name>
</gene>
<dbReference type="RefSeq" id="WP_272737838.1">
    <property type="nucleotide sequence ID" value="NZ_CP116942.1"/>
</dbReference>
<sequence>MVGLSVVVLLVVVAVAGGVVLLTRDGDDRAELSSAEMRRALLEVDDVGDGFTEEDGDSGGADIGEIPSEDVETSDECVALLEEYEDADGDEAVLFAPTTDEDGASLPSAEVTFDDDDGVEVNQGITADVDTVVAARRFVEACEEIAYDGEEEGVGEITFAVDDGPDVGDASIRVDITVSTTEPVEVEAGLAAVLWERDGIVSSVTLSGAIDDDLEVEDPDEDLLEDLVQEADERLQEAIDEDG</sequence>
<name>A0AAE9YI75_9ACTN</name>
<evidence type="ECO:0000313" key="2">
    <source>
        <dbReference type="EMBL" id="WCO68321.1"/>
    </source>
</evidence>
<proteinExistence type="predicted"/>
<dbReference type="Proteomes" id="UP001216390">
    <property type="component" value="Chromosome"/>
</dbReference>
<dbReference type="AlphaFoldDB" id="A0AAE9YI75"/>